<dbReference type="AlphaFoldDB" id="A0A0E9QAW6"/>
<keyword evidence="1" id="KW-0732">Signal</keyword>
<feature type="chain" id="PRO_5002430980" evidence="1">
    <location>
        <begin position="19"/>
        <end position="45"/>
    </location>
</feature>
<name>A0A0E9QAW6_ANGAN</name>
<dbReference type="EMBL" id="GBXM01094895">
    <property type="protein sequence ID" value="JAH13682.1"/>
    <property type="molecule type" value="Transcribed_RNA"/>
</dbReference>
<proteinExistence type="predicted"/>
<evidence type="ECO:0000256" key="1">
    <source>
        <dbReference type="SAM" id="SignalP"/>
    </source>
</evidence>
<evidence type="ECO:0000313" key="2">
    <source>
        <dbReference type="EMBL" id="JAH13682.1"/>
    </source>
</evidence>
<feature type="signal peptide" evidence="1">
    <location>
        <begin position="1"/>
        <end position="18"/>
    </location>
</feature>
<organism evidence="2">
    <name type="scientific">Anguilla anguilla</name>
    <name type="common">European freshwater eel</name>
    <name type="synonym">Muraena anguilla</name>
    <dbReference type="NCBI Taxonomy" id="7936"/>
    <lineage>
        <taxon>Eukaryota</taxon>
        <taxon>Metazoa</taxon>
        <taxon>Chordata</taxon>
        <taxon>Craniata</taxon>
        <taxon>Vertebrata</taxon>
        <taxon>Euteleostomi</taxon>
        <taxon>Actinopterygii</taxon>
        <taxon>Neopterygii</taxon>
        <taxon>Teleostei</taxon>
        <taxon>Anguilliformes</taxon>
        <taxon>Anguillidae</taxon>
        <taxon>Anguilla</taxon>
    </lineage>
</organism>
<protein>
    <submittedName>
        <fullName evidence="2">Uncharacterized protein</fullName>
    </submittedName>
</protein>
<reference evidence="2" key="1">
    <citation type="submission" date="2014-11" db="EMBL/GenBank/DDBJ databases">
        <authorList>
            <person name="Amaro Gonzalez C."/>
        </authorList>
    </citation>
    <scope>NUCLEOTIDE SEQUENCE</scope>
</reference>
<reference evidence="2" key="2">
    <citation type="journal article" date="2015" name="Fish Shellfish Immunol.">
        <title>Early steps in the European eel (Anguilla anguilla)-Vibrio vulnificus interaction in the gills: Role of the RtxA13 toxin.</title>
        <authorList>
            <person name="Callol A."/>
            <person name="Pajuelo D."/>
            <person name="Ebbesson L."/>
            <person name="Teles M."/>
            <person name="MacKenzie S."/>
            <person name="Amaro C."/>
        </authorList>
    </citation>
    <scope>NUCLEOTIDE SEQUENCE</scope>
</reference>
<accession>A0A0E9QAW6</accession>
<sequence length="45" mass="5292">MWMNLTGCLFFLWKITNTTYFECISLCLVPYRGSRAAQHIVWACC</sequence>